<proteinExistence type="predicted"/>
<dbReference type="EMBL" id="LSSN01004372">
    <property type="protein sequence ID" value="OMJ11624.1"/>
    <property type="molecule type" value="Genomic_DNA"/>
</dbReference>
<keyword evidence="2" id="KW-1185">Reference proteome</keyword>
<evidence type="ECO:0000313" key="2">
    <source>
        <dbReference type="Proteomes" id="UP000187283"/>
    </source>
</evidence>
<gene>
    <name evidence="1" type="ORF">AYI70_g9599</name>
</gene>
<comment type="caution">
    <text evidence="1">The sequence shown here is derived from an EMBL/GenBank/DDBJ whole genome shotgun (WGS) entry which is preliminary data.</text>
</comment>
<dbReference type="Proteomes" id="UP000187283">
    <property type="component" value="Unassembled WGS sequence"/>
</dbReference>
<sequence>MQALFTINDVSIIIKLHALSLQNFPLPEYLGLHVPVISANKEIARDHAMARYGERRERILPKRIANRSWPALQIIRYFLVRRKLALFDHSTSIEYPILKIGHRPSSLWINHFLSVLS</sequence>
<name>A0A1R1XAG9_9FUNG</name>
<accession>A0A1R1XAG9</accession>
<reference evidence="1 2" key="1">
    <citation type="submission" date="2017-01" db="EMBL/GenBank/DDBJ databases">
        <authorList>
            <person name="Mah S.A."/>
            <person name="Swanson W.J."/>
            <person name="Moy G.W."/>
            <person name="Vacquier V.D."/>
        </authorList>
    </citation>
    <scope>NUCLEOTIDE SEQUENCE [LARGE SCALE GENOMIC DNA]</scope>
    <source>
        <strain evidence="1 2">GSMNP</strain>
    </source>
</reference>
<dbReference type="AlphaFoldDB" id="A0A1R1XAG9"/>
<evidence type="ECO:0000313" key="1">
    <source>
        <dbReference type="EMBL" id="OMJ11624.1"/>
    </source>
</evidence>
<protein>
    <submittedName>
        <fullName evidence="1">Uncharacterized protein</fullName>
    </submittedName>
</protein>
<organism evidence="1 2">
    <name type="scientific">Smittium culicis</name>
    <dbReference type="NCBI Taxonomy" id="133412"/>
    <lineage>
        <taxon>Eukaryota</taxon>
        <taxon>Fungi</taxon>
        <taxon>Fungi incertae sedis</taxon>
        <taxon>Zoopagomycota</taxon>
        <taxon>Kickxellomycotina</taxon>
        <taxon>Harpellomycetes</taxon>
        <taxon>Harpellales</taxon>
        <taxon>Legeriomycetaceae</taxon>
        <taxon>Smittium</taxon>
    </lineage>
</organism>